<feature type="repeat" description="Solcar" evidence="9">
    <location>
        <begin position="246"/>
        <end position="337"/>
    </location>
</feature>
<dbReference type="InterPro" id="IPR018108">
    <property type="entry name" value="MCP_transmembrane"/>
</dbReference>
<evidence type="ECO:0000256" key="5">
    <source>
        <dbReference type="ARBA" id="ARBA00022737"/>
    </source>
</evidence>
<proteinExistence type="inferred from homology"/>
<dbReference type="EMBL" id="LT594506">
    <property type="protein sequence ID" value="SBT75290.1"/>
    <property type="molecule type" value="Genomic_DNA"/>
</dbReference>
<dbReference type="Proteomes" id="UP000243200">
    <property type="component" value="Chromosome 2"/>
</dbReference>
<comment type="similarity">
    <text evidence="2 10">Belongs to the mitochondrial carrier (TC 2.A.29) family.</text>
</comment>
<organism evidence="12 13">
    <name type="scientific">Plasmodium ovale</name>
    <name type="common">malaria parasite P. ovale</name>
    <dbReference type="NCBI Taxonomy" id="36330"/>
    <lineage>
        <taxon>Eukaryota</taxon>
        <taxon>Sar</taxon>
        <taxon>Alveolata</taxon>
        <taxon>Apicomplexa</taxon>
        <taxon>Aconoidasida</taxon>
        <taxon>Haemosporida</taxon>
        <taxon>Plasmodiidae</taxon>
        <taxon>Plasmodium</taxon>
        <taxon>Plasmodium (Plasmodium)</taxon>
    </lineage>
</organism>
<keyword evidence="5" id="KW-0677">Repeat</keyword>
<feature type="transmembrane region" description="Helical" evidence="11">
    <location>
        <begin position="252"/>
        <end position="272"/>
    </location>
</feature>
<comment type="subcellular location">
    <subcellularLocation>
        <location evidence="1">Mitochondrion membrane</location>
        <topology evidence="1">Multi-pass membrane protein</topology>
    </subcellularLocation>
</comment>
<evidence type="ECO:0000313" key="13">
    <source>
        <dbReference type="Proteomes" id="UP000243200"/>
    </source>
</evidence>
<dbReference type="InterPro" id="IPR002067">
    <property type="entry name" value="MCP"/>
</dbReference>
<dbReference type="GO" id="GO:0022857">
    <property type="term" value="F:transmembrane transporter activity"/>
    <property type="evidence" value="ECO:0007669"/>
    <property type="project" value="TreeGrafter"/>
</dbReference>
<evidence type="ECO:0000256" key="2">
    <source>
        <dbReference type="ARBA" id="ARBA00006375"/>
    </source>
</evidence>
<keyword evidence="3 10" id="KW-0813">Transport</keyword>
<dbReference type="Pfam" id="PF00153">
    <property type="entry name" value="Mito_carr"/>
    <property type="match status" value="3"/>
</dbReference>
<dbReference type="PANTHER" id="PTHR45624">
    <property type="entry name" value="MITOCHONDRIAL BASIC AMINO ACIDS TRANSPORTER-RELATED"/>
    <property type="match status" value="1"/>
</dbReference>
<dbReference type="PANTHER" id="PTHR45624:SF10">
    <property type="entry name" value="SLC (SOLUTE CARRIER) HOMOLOG"/>
    <property type="match status" value="1"/>
</dbReference>
<evidence type="ECO:0000256" key="1">
    <source>
        <dbReference type="ARBA" id="ARBA00004225"/>
    </source>
</evidence>
<evidence type="ECO:0000256" key="4">
    <source>
        <dbReference type="ARBA" id="ARBA00022692"/>
    </source>
</evidence>
<dbReference type="SUPFAM" id="SSF103506">
    <property type="entry name" value="Mitochondrial carrier"/>
    <property type="match status" value="1"/>
</dbReference>
<dbReference type="VEuPathDB" id="PlasmoDB:PocGH01_02013800"/>
<evidence type="ECO:0000256" key="11">
    <source>
        <dbReference type="SAM" id="Phobius"/>
    </source>
</evidence>
<evidence type="ECO:0000256" key="9">
    <source>
        <dbReference type="PROSITE-ProRule" id="PRU00282"/>
    </source>
</evidence>
<protein>
    <submittedName>
        <fullName evidence="12">Mitochondrial carrier protein, putative</fullName>
    </submittedName>
</protein>
<sequence>MRYFNEYQFRATSSLMFKNISDGEMLQTFYGSVIASTVSRILLYPLDTIKVNKQVHTNSRMHIGSSSSGSNGDSHKGKATMKNERPFFLFSFINKYGIKGLYNGFLFSSLTTIPATSLYFCCFQYLKLKSTLFDEKLTEEKKNYEQSNFVKFRSYFSIALLAEAISCVVFVPIDVIKERLQAQKYLKLKEYCKSYHLAKELVNREGLFRLYRGYSSTCLTYGMFGGSFFFFQNVGKELMKKLEVEPSYFNTFKLNLICSFLSGLITSPLEVVRIRFQLQERNRTSFYYNNSFDGIKKLWREEGGSFLNLFKGNLYRCSLVCLSMTINVTILDMYKKIVCSSHEKGGHTTNTNN</sequence>
<feature type="transmembrane region" description="Helical" evidence="11">
    <location>
        <begin position="155"/>
        <end position="176"/>
    </location>
</feature>
<dbReference type="GO" id="GO:0031966">
    <property type="term" value="C:mitochondrial membrane"/>
    <property type="evidence" value="ECO:0007669"/>
    <property type="project" value="UniProtKB-SubCell"/>
</dbReference>
<evidence type="ECO:0000256" key="3">
    <source>
        <dbReference type="ARBA" id="ARBA00022448"/>
    </source>
</evidence>
<reference evidence="12 13" key="1">
    <citation type="submission" date="2016-06" db="EMBL/GenBank/DDBJ databases">
        <authorList>
            <consortium name="Pathogen Informatics"/>
        </authorList>
    </citation>
    <scope>NUCLEOTIDE SEQUENCE [LARGE SCALE GENOMIC DNA]</scope>
    <source>
        <strain evidence="12">PowCR01</strain>
    </source>
</reference>
<keyword evidence="4 9" id="KW-0812">Transmembrane</keyword>
<accession>A0A1C3KMP6</accession>
<dbReference type="Gene3D" id="1.50.40.10">
    <property type="entry name" value="Mitochondrial carrier domain"/>
    <property type="match status" value="2"/>
</dbReference>
<dbReference type="InterPro" id="IPR050567">
    <property type="entry name" value="Mitochondrial_Carrier"/>
</dbReference>
<gene>
    <name evidence="12" type="primary">PowCR01_020008500</name>
    <name evidence="12" type="ORF">POWCR01_020008500</name>
</gene>
<evidence type="ECO:0000256" key="8">
    <source>
        <dbReference type="ARBA" id="ARBA00023136"/>
    </source>
</evidence>
<keyword evidence="6 11" id="KW-1133">Transmembrane helix</keyword>
<dbReference type="VEuPathDB" id="PlasmoDB:POWCR01_020008500"/>
<evidence type="ECO:0000256" key="6">
    <source>
        <dbReference type="ARBA" id="ARBA00022989"/>
    </source>
</evidence>
<evidence type="ECO:0000313" key="12">
    <source>
        <dbReference type="EMBL" id="SBT75290.1"/>
    </source>
</evidence>
<feature type="repeat" description="Solcar" evidence="9">
    <location>
        <begin position="23"/>
        <end position="129"/>
    </location>
</feature>
<feature type="transmembrane region" description="Helical" evidence="11">
    <location>
        <begin position="213"/>
        <end position="232"/>
    </location>
</feature>
<dbReference type="InterPro" id="IPR023395">
    <property type="entry name" value="MCP_dom_sf"/>
</dbReference>
<name>A0A1C3KMP6_PLAOA</name>
<dbReference type="PRINTS" id="PR00926">
    <property type="entry name" value="MITOCARRIER"/>
</dbReference>
<feature type="transmembrane region" description="Helical" evidence="11">
    <location>
        <begin position="105"/>
        <end position="126"/>
    </location>
</feature>
<dbReference type="AlphaFoldDB" id="A0A1C3KMP6"/>
<evidence type="ECO:0000256" key="10">
    <source>
        <dbReference type="RuleBase" id="RU000488"/>
    </source>
</evidence>
<dbReference type="PROSITE" id="PS50920">
    <property type="entry name" value="SOLCAR"/>
    <property type="match status" value="3"/>
</dbReference>
<dbReference type="OrthoDB" id="250329at2759"/>
<evidence type="ECO:0000256" key="7">
    <source>
        <dbReference type="ARBA" id="ARBA00023128"/>
    </source>
</evidence>
<feature type="repeat" description="Solcar" evidence="9">
    <location>
        <begin position="150"/>
        <end position="238"/>
    </location>
</feature>
<keyword evidence="7" id="KW-0496">Mitochondrion</keyword>
<keyword evidence="8 9" id="KW-0472">Membrane</keyword>